<accession>A0A9N8X2V9</accession>
<organism evidence="1 2">
    <name type="scientific">Paraburkholderia saeva</name>
    <dbReference type="NCBI Taxonomy" id="2777537"/>
    <lineage>
        <taxon>Bacteria</taxon>
        <taxon>Pseudomonadati</taxon>
        <taxon>Pseudomonadota</taxon>
        <taxon>Betaproteobacteria</taxon>
        <taxon>Burkholderiales</taxon>
        <taxon>Burkholderiaceae</taxon>
        <taxon>Paraburkholderia</taxon>
    </lineage>
</organism>
<dbReference type="RefSeq" id="WP_228879346.1">
    <property type="nucleotide sequence ID" value="NZ_CAJQZC010000006.1"/>
</dbReference>
<dbReference type="GO" id="GO:0003677">
    <property type="term" value="F:DNA binding"/>
    <property type="evidence" value="ECO:0007669"/>
    <property type="project" value="InterPro"/>
</dbReference>
<dbReference type="SUPFAM" id="SSF47413">
    <property type="entry name" value="lambda repressor-like DNA-binding domains"/>
    <property type="match status" value="1"/>
</dbReference>
<evidence type="ECO:0000313" key="1">
    <source>
        <dbReference type="EMBL" id="CAG4906268.1"/>
    </source>
</evidence>
<dbReference type="EMBL" id="CAJQZC010000006">
    <property type="protein sequence ID" value="CAG4906268.1"/>
    <property type="molecule type" value="Genomic_DNA"/>
</dbReference>
<sequence>MPEQREEWMVVVRRRLAHERGNLRTVAREAGVPYPTLAKISSGAVTDPRVSTVQTLFDYFESHPEHPQVAH</sequence>
<dbReference type="InterPro" id="IPR010982">
    <property type="entry name" value="Lambda_DNA-bd_dom_sf"/>
</dbReference>
<proteinExistence type="predicted"/>
<name>A0A9N8X2V9_9BURK</name>
<gene>
    <name evidence="1" type="ORF">LMG31841_03541</name>
</gene>
<dbReference type="AlphaFoldDB" id="A0A9N8X2V9"/>
<reference evidence="1" key="1">
    <citation type="submission" date="2021-04" db="EMBL/GenBank/DDBJ databases">
        <authorList>
            <person name="Vanwijnsberghe S."/>
        </authorList>
    </citation>
    <scope>NUCLEOTIDE SEQUENCE</scope>
    <source>
        <strain evidence="1">LMG 31841</strain>
    </source>
</reference>
<dbReference type="Proteomes" id="UP000789704">
    <property type="component" value="Unassembled WGS sequence"/>
</dbReference>
<protein>
    <submittedName>
        <fullName evidence="1">Uncharacterized protein</fullName>
    </submittedName>
</protein>
<evidence type="ECO:0000313" key="2">
    <source>
        <dbReference type="Proteomes" id="UP000789704"/>
    </source>
</evidence>
<dbReference type="Gene3D" id="1.10.260.40">
    <property type="entry name" value="lambda repressor-like DNA-binding domains"/>
    <property type="match status" value="1"/>
</dbReference>
<keyword evidence="2" id="KW-1185">Reference proteome</keyword>
<comment type="caution">
    <text evidence="1">The sequence shown here is derived from an EMBL/GenBank/DDBJ whole genome shotgun (WGS) entry which is preliminary data.</text>
</comment>